<dbReference type="EMBL" id="AMFJ01034449">
    <property type="protein sequence ID" value="EKD29303.1"/>
    <property type="molecule type" value="Genomic_DNA"/>
</dbReference>
<accession>K1YA46</accession>
<evidence type="ECO:0000313" key="1">
    <source>
        <dbReference type="EMBL" id="EKD29303.1"/>
    </source>
</evidence>
<comment type="caution">
    <text evidence="1">The sequence shown here is derived from an EMBL/GenBank/DDBJ whole genome shotgun (WGS) entry which is preliminary data.</text>
</comment>
<protein>
    <submittedName>
        <fullName evidence="1">Uncharacterized protein</fullName>
    </submittedName>
</protein>
<gene>
    <name evidence="1" type="ORF">ACD_78C00449G0001</name>
</gene>
<name>K1YA46_9BACT</name>
<dbReference type="AlphaFoldDB" id="K1YA46"/>
<proteinExistence type="predicted"/>
<organism evidence="1">
    <name type="scientific">uncultured bacterium</name>
    <name type="common">gcode 4</name>
    <dbReference type="NCBI Taxonomy" id="1234023"/>
    <lineage>
        <taxon>Bacteria</taxon>
        <taxon>environmental samples</taxon>
    </lineage>
</organism>
<sequence length="114" mass="13048">MYLAADNAGILLYIHNIARVCFSSGIFRVLHINLIKNLGEFLHPLVHDRLAHFLVELGAGCEYFVVVLEHSNRFEIVSFHELNQVIEIFVGFTRESDDEARSDKCIGKILSDRF</sequence>
<reference evidence="1" key="1">
    <citation type="journal article" date="2012" name="Science">
        <title>Fermentation, hydrogen, and sulfur metabolism in multiple uncultivated bacterial phyla.</title>
        <authorList>
            <person name="Wrighton K.C."/>
            <person name="Thomas B.C."/>
            <person name="Sharon I."/>
            <person name="Miller C.S."/>
            <person name="Castelle C.J."/>
            <person name="VerBerkmoes N.C."/>
            <person name="Wilkins M.J."/>
            <person name="Hettich R.L."/>
            <person name="Lipton M.S."/>
            <person name="Williams K.H."/>
            <person name="Long P.E."/>
            <person name="Banfield J.F."/>
        </authorList>
    </citation>
    <scope>NUCLEOTIDE SEQUENCE [LARGE SCALE GENOMIC DNA]</scope>
</reference>